<dbReference type="Pfam" id="PF00440">
    <property type="entry name" value="TetR_N"/>
    <property type="match status" value="1"/>
</dbReference>
<dbReference type="InterPro" id="IPR009057">
    <property type="entry name" value="Homeodomain-like_sf"/>
</dbReference>
<sequence>MEATEKTMFGGRARRADAQRTVSTILAAAERVLSADPAATMEQIAVAAGVARTTVHRRFANRDALVTAMSTWAASRFADAVDAARPESSPPLIALYQVTANVLRVKIDWAYAMSRPADPDSQVAAVHAEVERRCDGLFRRAAEAGVLRQDVDRTWARRVFYALIHEAAAGGPETIDPDESAQRVVDTLLTGLGPRRPENS</sequence>
<dbReference type="Proteomes" id="UP000204221">
    <property type="component" value="Chromosome"/>
</dbReference>
<keyword evidence="1" id="KW-0805">Transcription regulation</keyword>
<evidence type="ECO:0000256" key="1">
    <source>
        <dbReference type="ARBA" id="ARBA00023015"/>
    </source>
</evidence>
<proteinExistence type="predicted"/>
<evidence type="ECO:0000256" key="2">
    <source>
        <dbReference type="ARBA" id="ARBA00023125"/>
    </source>
</evidence>
<dbReference type="Pfam" id="PF21597">
    <property type="entry name" value="TetR_C_43"/>
    <property type="match status" value="1"/>
</dbReference>
<name>A0A221W3Y4_9PSEU</name>
<dbReference type="InterPro" id="IPR001647">
    <property type="entry name" value="HTH_TetR"/>
</dbReference>
<protein>
    <submittedName>
        <fullName evidence="4">Transcriptional regulator, TetR family</fullName>
    </submittedName>
</protein>
<dbReference type="InterPro" id="IPR036271">
    <property type="entry name" value="Tet_transcr_reg_TetR-rel_C_sf"/>
</dbReference>
<dbReference type="PANTHER" id="PTHR30055:SF234">
    <property type="entry name" value="HTH-TYPE TRANSCRIPTIONAL REGULATOR BETI"/>
    <property type="match status" value="1"/>
</dbReference>
<dbReference type="SUPFAM" id="SSF48498">
    <property type="entry name" value="Tetracyclin repressor-like, C-terminal domain"/>
    <property type="match status" value="1"/>
</dbReference>
<dbReference type="InterPro" id="IPR050109">
    <property type="entry name" value="HTH-type_TetR-like_transc_reg"/>
</dbReference>
<keyword evidence="2" id="KW-0238">DNA-binding</keyword>
<keyword evidence="3" id="KW-0804">Transcription</keyword>
<dbReference type="AlphaFoldDB" id="A0A221W3Y4"/>
<evidence type="ECO:0000313" key="4">
    <source>
        <dbReference type="EMBL" id="ASO20369.1"/>
    </source>
</evidence>
<dbReference type="GO" id="GO:0000976">
    <property type="term" value="F:transcription cis-regulatory region binding"/>
    <property type="evidence" value="ECO:0007669"/>
    <property type="project" value="TreeGrafter"/>
</dbReference>
<dbReference type="RefSeq" id="WP_245856751.1">
    <property type="nucleotide sequence ID" value="NZ_CP022521.1"/>
</dbReference>
<gene>
    <name evidence="4" type="ORF">AHOG_13630</name>
</gene>
<evidence type="ECO:0000313" key="5">
    <source>
        <dbReference type="Proteomes" id="UP000204221"/>
    </source>
</evidence>
<dbReference type="KEGG" id="ahg:AHOG_13630"/>
<dbReference type="GO" id="GO:0003700">
    <property type="term" value="F:DNA-binding transcription factor activity"/>
    <property type="evidence" value="ECO:0007669"/>
    <property type="project" value="TreeGrafter"/>
</dbReference>
<dbReference type="InterPro" id="IPR049445">
    <property type="entry name" value="TetR_SbtR-like_C"/>
</dbReference>
<keyword evidence="5" id="KW-1185">Reference proteome</keyword>
<dbReference type="EMBL" id="CP022521">
    <property type="protein sequence ID" value="ASO20369.1"/>
    <property type="molecule type" value="Genomic_DNA"/>
</dbReference>
<evidence type="ECO:0000256" key="3">
    <source>
        <dbReference type="ARBA" id="ARBA00023163"/>
    </source>
</evidence>
<reference evidence="4 5" key="1">
    <citation type="submission" date="2017-07" db="EMBL/GenBank/DDBJ databases">
        <title>Complete genome sequence of Actinoalloteichus hoggarensis DSM 45943, type strain of Actinoalloteichus hoggarensis.</title>
        <authorList>
            <person name="Ruckert C."/>
            <person name="Nouioui I."/>
            <person name="Willmese J."/>
            <person name="van Wezel G."/>
            <person name="Klenk H.-P."/>
            <person name="Kalinowski J."/>
            <person name="Zotchev S.B."/>
        </authorList>
    </citation>
    <scope>NUCLEOTIDE SEQUENCE [LARGE SCALE GENOMIC DNA]</scope>
    <source>
        <strain evidence="4 5">DSM 45943</strain>
    </source>
</reference>
<organism evidence="4 5">
    <name type="scientific">Actinoalloteichus hoggarensis</name>
    <dbReference type="NCBI Taxonomy" id="1470176"/>
    <lineage>
        <taxon>Bacteria</taxon>
        <taxon>Bacillati</taxon>
        <taxon>Actinomycetota</taxon>
        <taxon>Actinomycetes</taxon>
        <taxon>Pseudonocardiales</taxon>
        <taxon>Pseudonocardiaceae</taxon>
        <taxon>Actinoalloteichus</taxon>
    </lineage>
</organism>
<dbReference type="Gene3D" id="1.10.357.10">
    <property type="entry name" value="Tetracycline Repressor, domain 2"/>
    <property type="match status" value="1"/>
</dbReference>
<dbReference type="PANTHER" id="PTHR30055">
    <property type="entry name" value="HTH-TYPE TRANSCRIPTIONAL REGULATOR RUTR"/>
    <property type="match status" value="1"/>
</dbReference>
<dbReference type="SUPFAM" id="SSF46689">
    <property type="entry name" value="Homeodomain-like"/>
    <property type="match status" value="1"/>
</dbReference>
<accession>A0A221W3Y4</accession>
<dbReference type="PROSITE" id="PS50977">
    <property type="entry name" value="HTH_TETR_2"/>
    <property type="match status" value="1"/>
</dbReference>